<comment type="caution">
    <text evidence="1">The sequence shown here is derived from an EMBL/GenBank/DDBJ whole genome shotgun (WGS) entry which is preliminary data.</text>
</comment>
<organism evidence="1 2">
    <name type="scientific">Furfurilactobacillus rossiae</name>
    <dbReference type="NCBI Taxonomy" id="231049"/>
    <lineage>
        <taxon>Bacteria</taxon>
        <taxon>Bacillati</taxon>
        <taxon>Bacillota</taxon>
        <taxon>Bacilli</taxon>
        <taxon>Lactobacillales</taxon>
        <taxon>Lactobacillaceae</taxon>
        <taxon>Furfurilactobacillus</taxon>
    </lineage>
</organism>
<proteinExistence type="predicted"/>
<dbReference type="Proteomes" id="UP000480570">
    <property type="component" value="Unassembled WGS sequence"/>
</dbReference>
<evidence type="ECO:0000313" key="1">
    <source>
        <dbReference type="EMBL" id="MYV05722.1"/>
    </source>
</evidence>
<reference evidence="1 2" key="1">
    <citation type="journal article" date="2019" name="Appl. Environ. Microbiol.">
        <title>Genetic determinants of hydroxycinnamic acid metabolism in heterofermentative lactobacilli.</title>
        <authorList>
            <person name="Gaur G."/>
            <person name="Oh J.H."/>
            <person name="Filannino P."/>
            <person name="Gobbetti M."/>
            <person name="van Pijkeren J.P."/>
            <person name="Ganzle M.G."/>
        </authorList>
    </citation>
    <scope>NUCLEOTIDE SEQUENCE [LARGE SCALE GENOMIC DNA]</scope>
    <source>
        <strain evidence="1 2">FUA3583</strain>
    </source>
</reference>
<sequence>MRILRRVAPKPWEKLSNNVEGVAFGGLPDETTFGLCAGFWATGARLGRVPPKLGKARATT</sequence>
<accession>A0A7C9IYM7</accession>
<gene>
    <name evidence="1" type="ORF">GB992_07705</name>
</gene>
<dbReference type="AlphaFoldDB" id="A0A7C9IYM7"/>
<evidence type="ECO:0000313" key="2">
    <source>
        <dbReference type="Proteomes" id="UP000480570"/>
    </source>
</evidence>
<dbReference type="EMBL" id="WEZT01000015">
    <property type="protein sequence ID" value="MYV05722.1"/>
    <property type="molecule type" value="Genomic_DNA"/>
</dbReference>
<name>A0A7C9IYM7_9LACO</name>
<protein>
    <submittedName>
        <fullName evidence="1">Uncharacterized protein</fullName>
    </submittedName>
</protein>